<reference evidence="2 3" key="1">
    <citation type="submission" date="2024-01" db="EMBL/GenBank/DDBJ databases">
        <title>Complete genome of Cladobotryum mycophilum ATHUM6906.</title>
        <authorList>
            <person name="Christinaki A.C."/>
            <person name="Myridakis A.I."/>
            <person name="Kouvelis V.N."/>
        </authorList>
    </citation>
    <scope>NUCLEOTIDE SEQUENCE [LARGE SCALE GENOMIC DNA]</scope>
    <source>
        <strain evidence="2 3">ATHUM6906</strain>
    </source>
</reference>
<comment type="caution">
    <text evidence="2">The sequence shown here is derived from an EMBL/GenBank/DDBJ whole genome shotgun (WGS) entry which is preliminary data.</text>
</comment>
<dbReference type="Proteomes" id="UP001338125">
    <property type="component" value="Unassembled WGS sequence"/>
</dbReference>
<feature type="region of interest" description="Disordered" evidence="1">
    <location>
        <begin position="1"/>
        <end position="43"/>
    </location>
</feature>
<keyword evidence="3" id="KW-1185">Reference proteome</keyword>
<accession>A0ABR0S9M1</accession>
<dbReference type="EMBL" id="JAVFKD010000015">
    <property type="protein sequence ID" value="KAK5988547.1"/>
    <property type="molecule type" value="Genomic_DNA"/>
</dbReference>
<name>A0ABR0S9M1_9HYPO</name>
<gene>
    <name evidence="2" type="ORF">PT974_10031</name>
</gene>
<proteinExistence type="predicted"/>
<protein>
    <submittedName>
        <fullName evidence="2">Uncharacterized protein</fullName>
    </submittedName>
</protein>
<evidence type="ECO:0000313" key="3">
    <source>
        <dbReference type="Proteomes" id="UP001338125"/>
    </source>
</evidence>
<sequence>MAWLPRLPSHAQGGWSKRKYPPPDVDSRRTKKGKNTPIKAHFGNEDWKRAADLPRRRLRAGICGGSVDPLGFDHGREMDKVLEWLSKQYQEFRDRIPQDRQMEYRVPGRLGAPSESISVCERLD</sequence>
<organism evidence="2 3">
    <name type="scientific">Cladobotryum mycophilum</name>
    <dbReference type="NCBI Taxonomy" id="491253"/>
    <lineage>
        <taxon>Eukaryota</taxon>
        <taxon>Fungi</taxon>
        <taxon>Dikarya</taxon>
        <taxon>Ascomycota</taxon>
        <taxon>Pezizomycotina</taxon>
        <taxon>Sordariomycetes</taxon>
        <taxon>Hypocreomycetidae</taxon>
        <taxon>Hypocreales</taxon>
        <taxon>Hypocreaceae</taxon>
        <taxon>Cladobotryum</taxon>
    </lineage>
</organism>
<evidence type="ECO:0000313" key="2">
    <source>
        <dbReference type="EMBL" id="KAK5988547.1"/>
    </source>
</evidence>
<evidence type="ECO:0000256" key="1">
    <source>
        <dbReference type="SAM" id="MobiDB-lite"/>
    </source>
</evidence>